<protein>
    <recommendedName>
        <fullName evidence="5">PXPV repeat-containing protein</fullName>
    </recommendedName>
</protein>
<evidence type="ECO:0000256" key="2">
    <source>
        <dbReference type="SAM" id="SignalP"/>
    </source>
</evidence>
<dbReference type="SUPFAM" id="SSF103647">
    <property type="entry name" value="TSP type-3 repeat"/>
    <property type="match status" value="1"/>
</dbReference>
<dbReference type="Proteomes" id="UP000295361">
    <property type="component" value="Unassembled WGS sequence"/>
</dbReference>
<dbReference type="EMBL" id="SNXS01000001">
    <property type="protein sequence ID" value="TDP73967.1"/>
    <property type="molecule type" value="Genomic_DNA"/>
</dbReference>
<comment type="caution">
    <text evidence="3">The sequence shown here is derived from an EMBL/GenBank/DDBJ whole genome shotgun (WGS) entry which is preliminary data.</text>
</comment>
<name>A0A4R6QRN0_9BURK</name>
<proteinExistence type="predicted"/>
<keyword evidence="2" id="KW-0732">Signal</keyword>
<evidence type="ECO:0000313" key="4">
    <source>
        <dbReference type="Proteomes" id="UP000295361"/>
    </source>
</evidence>
<feature type="signal peptide" evidence="2">
    <location>
        <begin position="1"/>
        <end position="24"/>
    </location>
</feature>
<feature type="compositionally biased region" description="Basic and acidic residues" evidence="1">
    <location>
        <begin position="77"/>
        <end position="113"/>
    </location>
</feature>
<dbReference type="InParanoid" id="A0A4R6QRN0"/>
<reference evidence="3 4" key="1">
    <citation type="submission" date="2019-03" db="EMBL/GenBank/DDBJ databases">
        <title>Genomic Encyclopedia of Type Strains, Phase IV (KMG-IV): sequencing the most valuable type-strain genomes for metagenomic binning, comparative biology and taxonomic classification.</title>
        <authorList>
            <person name="Goeker M."/>
        </authorList>
    </citation>
    <scope>NUCLEOTIDE SEQUENCE [LARGE SCALE GENOMIC DNA]</scope>
    <source>
        <strain evidence="3 4">DSM 16998</strain>
    </source>
</reference>
<evidence type="ECO:0000313" key="3">
    <source>
        <dbReference type="EMBL" id="TDP73967.1"/>
    </source>
</evidence>
<feature type="chain" id="PRO_5020532097" description="PXPV repeat-containing protein" evidence="2">
    <location>
        <begin position="25"/>
        <end position="124"/>
    </location>
</feature>
<dbReference type="GO" id="GO:0005509">
    <property type="term" value="F:calcium ion binding"/>
    <property type="evidence" value="ECO:0007669"/>
    <property type="project" value="InterPro"/>
</dbReference>
<dbReference type="OrthoDB" id="121499at2"/>
<dbReference type="RefSeq" id="WP_133698642.1">
    <property type="nucleotide sequence ID" value="NZ_SNXS01000001.1"/>
</dbReference>
<evidence type="ECO:0000256" key="1">
    <source>
        <dbReference type="SAM" id="MobiDB-lite"/>
    </source>
</evidence>
<evidence type="ECO:0008006" key="5">
    <source>
        <dbReference type="Google" id="ProtNLM"/>
    </source>
</evidence>
<organism evidence="3 4">
    <name type="scientific">Roseateles toxinivorans</name>
    <dbReference type="NCBI Taxonomy" id="270368"/>
    <lineage>
        <taxon>Bacteria</taxon>
        <taxon>Pseudomonadati</taxon>
        <taxon>Pseudomonadota</taxon>
        <taxon>Betaproteobacteria</taxon>
        <taxon>Burkholderiales</taxon>
        <taxon>Sphaerotilaceae</taxon>
        <taxon>Roseateles</taxon>
    </lineage>
</organism>
<feature type="region of interest" description="Disordered" evidence="1">
    <location>
        <begin position="66"/>
        <end position="124"/>
    </location>
</feature>
<dbReference type="AlphaFoldDB" id="A0A4R6QRN0"/>
<dbReference type="InterPro" id="IPR028974">
    <property type="entry name" value="TSP_type-3_rpt"/>
</dbReference>
<sequence>MNKRHLMLTGLCLAGTLLTGTAMARGNDDVQWSVTIGGGAPVYGRPAPVYVQPAYPVYPAYNSYQAPRHGGNYQQPRRWDRDGDGIPNRYDRVYNPSWDRDGDGVPNWRDRHPGNPGRTGHSGR</sequence>
<keyword evidence="4" id="KW-1185">Reference proteome</keyword>
<accession>A0A4R6QRN0</accession>
<gene>
    <name evidence="3" type="ORF">DES47_10113</name>
</gene>